<evidence type="ECO:0000313" key="5">
    <source>
        <dbReference type="Proteomes" id="UP000737171"/>
    </source>
</evidence>
<dbReference type="Gene3D" id="2.60.40.2500">
    <property type="match status" value="1"/>
</dbReference>
<protein>
    <submittedName>
        <fullName evidence="4">TrbG/VirB9 family P-type conjugative transfer protein</fullName>
    </submittedName>
</protein>
<evidence type="ECO:0000256" key="3">
    <source>
        <dbReference type="SAM" id="SignalP"/>
    </source>
</evidence>
<comment type="caution">
    <text evidence="4">The sequence shown here is derived from an EMBL/GenBank/DDBJ whole genome shotgun (WGS) entry which is preliminary data.</text>
</comment>
<dbReference type="Pfam" id="PF03524">
    <property type="entry name" value="CagX"/>
    <property type="match status" value="1"/>
</dbReference>
<dbReference type="InterPro" id="IPR033645">
    <property type="entry name" value="VirB9/CagX/TrbG_C"/>
</dbReference>
<evidence type="ECO:0000256" key="2">
    <source>
        <dbReference type="ARBA" id="ARBA00022729"/>
    </source>
</evidence>
<evidence type="ECO:0000256" key="1">
    <source>
        <dbReference type="ARBA" id="ARBA00006135"/>
    </source>
</evidence>
<sequence length="306" mass="32180">MQAHHLLAIVVAASVLPAAGAKAAEASGSKASSASSSAQDPRIRRVEYAPDAVVVVHTKRGQVTHIVLAADEQLVGEHATGQGSSCETPIDTWCVAVGETRRDIFVKPREGATTNNLSLVTTKRRHTFELVAQERGITAMRVVMTLPAPAAPQARSQVAVPIRPPEMSAERLVANRMQAVPVVRNADYSVAVGQLGEEIVPTMVYDDGRSTYFLWPGNRPLPAVFANAADGSEETVNVRMGEDGLLVADRVVRRFVLRLGEAVAAVVNEAFDPEGAAAKGATAVPGVARAVIGRAEVAAGSDGVNR</sequence>
<dbReference type="InterPro" id="IPR010258">
    <property type="entry name" value="Conjugal_tfr_TrbG/VirB9/CagX"/>
</dbReference>
<reference evidence="4 5" key="1">
    <citation type="submission" date="2020-05" db="EMBL/GenBank/DDBJ databases">
        <title>Aquincola sp. isolate from soil.</title>
        <authorList>
            <person name="Han J."/>
            <person name="Kim D.-U."/>
        </authorList>
    </citation>
    <scope>NUCLEOTIDE SEQUENCE [LARGE SCALE GENOMIC DNA]</scope>
    <source>
        <strain evidence="4 5">S2</strain>
    </source>
</reference>
<dbReference type="InterPro" id="IPR038161">
    <property type="entry name" value="VirB9/CagX/TrbG_C_sf"/>
</dbReference>
<gene>
    <name evidence="4" type="ORF">HLB44_30750</name>
</gene>
<dbReference type="CDD" id="cd06911">
    <property type="entry name" value="VirB9_CagX_TrbG"/>
    <property type="match status" value="1"/>
</dbReference>
<keyword evidence="2 3" id="KW-0732">Signal</keyword>
<dbReference type="RefSeq" id="WP_173132396.1">
    <property type="nucleotide sequence ID" value="NZ_JABRWJ010000011.1"/>
</dbReference>
<dbReference type="Proteomes" id="UP000737171">
    <property type="component" value="Unassembled WGS sequence"/>
</dbReference>
<comment type="similarity">
    <text evidence="1">Belongs to the TrbG/VirB9 family.</text>
</comment>
<keyword evidence="5" id="KW-1185">Reference proteome</keyword>
<proteinExistence type="inferred from homology"/>
<dbReference type="EMBL" id="JABRWJ010000011">
    <property type="protein sequence ID" value="NRF71373.1"/>
    <property type="molecule type" value="Genomic_DNA"/>
</dbReference>
<feature type="signal peptide" evidence="3">
    <location>
        <begin position="1"/>
        <end position="23"/>
    </location>
</feature>
<evidence type="ECO:0000313" key="4">
    <source>
        <dbReference type="EMBL" id="NRF71373.1"/>
    </source>
</evidence>
<accession>A0ABX2ERW2</accession>
<feature type="chain" id="PRO_5047111810" evidence="3">
    <location>
        <begin position="24"/>
        <end position="306"/>
    </location>
</feature>
<organism evidence="4 5">
    <name type="scientific">Pseudaquabacterium terrae</name>
    <dbReference type="NCBI Taxonomy" id="2732868"/>
    <lineage>
        <taxon>Bacteria</taxon>
        <taxon>Pseudomonadati</taxon>
        <taxon>Pseudomonadota</taxon>
        <taxon>Betaproteobacteria</taxon>
        <taxon>Burkholderiales</taxon>
        <taxon>Sphaerotilaceae</taxon>
        <taxon>Pseudaquabacterium</taxon>
    </lineage>
</organism>
<name>A0ABX2ERW2_9BURK</name>